<reference evidence="3 4" key="1">
    <citation type="submission" date="2019-01" db="EMBL/GenBank/DDBJ databases">
        <title>Bacillus sp. M5HDSG1-1, whole genome shotgun sequence.</title>
        <authorList>
            <person name="Tuo L."/>
        </authorList>
    </citation>
    <scope>NUCLEOTIDE SEQUENCE [LARGE SCALE GENOMIC DNA]</scope>
    <source>
        <strain evidence="3 4">M5HDSG1-1</strain>
    </source>
</reference>
<dbReference type="Gene3D" id="2.10.70.40">
    <property type="entry name" value="peptidoglycan hydrolase"/>
    <property type="match status" value="1"/>
</dbReference>
<accession>A0A3S2UZ63</accession>
<dbReference type="PANTHER" id="PTHR33308">
    <property type="entry name" value="PEPTIDOGLYCAN HYDROLASE FLGJ"/>
    <property type="match status" value="1"/>
</dbReference>
<evidence type="ECO:0000259" key="2">
    <source>
        <dbReference type="SMART" id="SM00047"/>
    </source>
</evidence>
<dbReference type="InterPro" id="IPR051056">
    <property type="entry name" value="Glycosyl_Hydrolase_73"/>
</dbReference>
<feature type="domain" description="Mannosyl-glycoprotein endo-beta-N-acetylglucosamidase-like" evidence="2">
    <location>
        <begin position="559"/>
        <end position="714"/>
    </location>
</feature>
<dbReference type="EMBL" id="RZTZ01000001">
    <property type="protein sequence ID" value="RVT67652.1"/>
    <property type="molecule type" value="Genomic_DNA"/>
</dbReference>
<dbReference type="RefSeq" id="WP_127736177.1">
    <property type="nucleotide sequence ID" value="NZ_RZTZ01000001.1"/>
</dbReference>
<dbReference type="SMART" id="SM00047">
    <property type="entry name" value="LYZ2"/>
    <property type="match status" value="1"/>
</dbReference>
<evidence type="ECO:0000313" key="3">
    <source>
        <dbReference type="EMBL" id="RVT67652.1"/>
    </source>
</evidence>
<evidence type="ECO:0000256" key="1">
    <source>
        <dbReference type="ARBA" id="ARBA00022801"/>
    </source>
</evidence>
<sequence>MKSGVLLVRDREGLYEEILIDIDYNGFSYDYVKNTSRQVTFTVFQSKYNKFSFDLLTGDAVIVYDGQEFIIKQCTPKVVGSLQTKDITAAHISFTVQDHYQYNSKESSAEYSLDDVMKLAIGGNELGFTYEIIGTFEKKTIESISANDALSLINDIACGTFGAIFYADNKKLYLFSEDEWYREVQQTFRYQYNTKEVSVVEDITPIKTFIKAYGKEKENKDTKSDKSISQSVVSFSSKWTDGVTATKDSTASFEFTGTGVDVYFAKSKFGGKYHVDVDGANSKSGTTYSQKSGTLTVTIRGLENKKHKCNIKFTGTDSTNPNTKKIKHIDSYNEENKQGKIVRKTKTRYTQETATLEVNDPVANIYLENEGDDRYEAVVTYLSPAHKEWDIKMAPAVSSDTIKDKDELLEFAKSQLQDYPDMSLNIIYTGKELVDVRDVWLLIHEPLGISSDVKLVSLRSPHPYTGQPQTLTFSSAHKDMLKIQNQLRKSVSNLSKQLSGVNSTLSGNLPSLQEASRAIAAVSGNIEFDPDKGLKTTRKIKTTTTSTPTTAQTFSISALSTSPSYVTSFLNKIKSGAMETWNTHGILPSITAAQGALESNWGRSTLTIDCNNLFGIKAFDNWTGAKKAYRTAEQDSNGNVYYVTAYFRAYDSWADSLLDHGQFFHDNSRYAAVIGLTDYTAQAQAIKTAGYATDTEYVSKLTSIIEAHDLASWDAAAISNEYVPGDEDSFEETEEESGSVYIGNGSISVVGEDGIESDVITPDGVDLSKSYGSVPDEVIDDITERIDLSADYMYLTSPNGTKFRFSVDDNGNPSMIPVDENTQ</sequence>
<name>A0A3S2UZ63_9BACI</name>
<dbReference type="Pfam" id="PF06605">
    <property type="entry name" value="Prophage_tail"/>
    <property type="match status" value="1"/>
</dbReference>
<dbReference type="AlphaFoldDB" id="A0A3S2UZ63"/>
<dbReference type="InterPro" id="IPR044051">
    <property type="entry name" value="Prophage_tail_N"/>
</dbReference>
<dbReference type="Proteomes" id="UP000288024">
    <property type="component" value="Unassembled WGS sequence"/>
</dbReference>
<dbReference type="Gene3D" id="2.60.120.260">
    <property type="entry name" value="Galactose-binding domain-like"/>
    <property type="match status" value="1"/>
</dbReference>
<dbReference type="Pfam" id="PF18994">
    <property type="entry name" value="Prophage_tailD1"/>
    <property type="match status" value="1"/>
</dbReference>
<dbReference type="PRINTS" id="PR01002">
    <property type="entry name" value="FLGFLGJ"/>
</dbReference>
<dbReference type="Gene3D" id="3.55.50.40">
    <property type="match status" value="1"/>
</dbReference>
<keyword evidence="1" id="KW-0378">Hydrolase</keyword>
<keyword evidence="4" id="KW-1185">Reference proteome</keyword>
<dbReference type="Gene3D" id="1.10.530.10">
    <property type="match status" value="1"/>
</dbReference>
<dbReference type="Gene3D" id="6.20.110.10">
    <property type="match status" value="1"/>
</dbReference>
<dbReference type="Pfam" id="PF01832">
    <property type="entry name" value="Glucosaminidase"/>
    <property type="match status" value="1"/>
</dbReference>
<organism evidence="3 4">
    <name type="scientific">Niallia taxi</name>
    <dbReference type="NCBI Taxonomy" id="2499688"/>
    <lineage>
        <taxon>Bacteria</taxon>
        <taxon>Bacillati</taxon>
        <taxon>Bacillota</taxon>
        <taxon>Bacilli</taxon>
        <taxon>Bacillales</taxon>
        <taxon>Bacillaceae</taxon>
        <taxon>Niallia</taxon>
    </lineage>
</organism>
<gene>
    <name evidence="3" type="ORF">EM808_04035</name>
</gene>
<dbReference type="GO" id="GO:0004040">
    <property type="term" value="F:amidase activity"/>
    <property type="evidence" value="ECO:0007669"/>
    <property type="project" value="InterPro"/>
</dbReference>
<dbReference type="InterPro" id="IPR002901">
    <property type="entry name" value="MGlyc_endo_b_GlcNAc-like_dom"/>
</dbReference>
<dbReference type="PANTHER" id="PTHR33308:SF9">
    <property type="entry name" value="PEPTIDOGLYCAN HYDROLASE FLGJ"/>
    <property type="match status" value="1"/>
</dbReference>
<dbReference type="InterPro" id="IPR010572">
    <property type="entry name" value="Tail_dom"/>
</dbReference>
<evidence type="ECO:0000313" key="4">
    <source>
        <dbReference type="Proteomes" id="UP000288024"/>
    </source>
</evidence>
<comment type="caution">
    <text evidence="3">The sequence shown here is derived from an EMBL/GenBank/DDBJ whole genome shotgun (WGS) entry which is preliminary data.</text>
</comment>
<proteinExistence type="predicted"/>
<protein>
    <recommendedName>
        <fullName evidence="2">Mannosyl-glycoprotein endo-beta-N-acetylglucosamidase-like domain-containing protein</fullName>
    </recommendedName>
</protein>